<dbReference type="Proteomes" id="UP000019251">
    <property type="component" value="Unassembled WGS sequence"/>
</dbReference>
<evidence type="ECO:0000256" key="1">
    <source>
        <dbReference type="ARBA" id="ARBA00022825"/>
    </source>
</evidence>
<protein>
    <recommendedName>
        <fullName evidence="4">Serine protease</fullName>
    </recommendedName>
</protein>
<dbReference type="InterPro" id="IPR009003">
    <property type="entry name" value="Peptidase_S1_PA"/>
</dbReference>
<dbReference type="InterPro" id="IPR043504">
    <property type="entry name" value="Peptidase_S1_PA_chymotrypsin"/>
</dbReference>
<organism evidence="2 3">
    <name type="scientific">Listeria grayi FSL F6-1183</name>
    <dbReference type="NCBI Taxonomy" id="1265827"/>
    <lineage>
        <taxon>Bacteria</taxon>
        <taxon>Bacillati</taxon>
        <taxon>Bacillota</taxon>
        <taxon>Bacilli</taxon>
        <taxon>Bacillales</taxon>
        <taxon>Listeriaceae</taxon>
        <taxon>Listeria</taxon>
    </lineage>
</organism>
<dbReference type="Gene3D" id="2.40.10.10">
    <property type="entry name" value="Trypsin-like serine proteases"/>
    <property type="match status" value="2"/>
</dbReference>
<dbReference type="RefSeq" id="WP_036106354.1">
    <property type="nucleotide sequence ID" value="NZ_AODG01000011.1"/>
</dbReference>
<keyword evidence="1" id="KW-0720">Serine protease</keyword>
<gene>
    <name evidence="2" type="ORF">LMUR_09284</name>
</gene>
<accession>A0A829R5L8</accession>
<name>A0A829R5L8_LISGR</name>
<dbReference type="AlphaFoldDB" id="A0A829R5L8"/>
<sequence length="278" mass="30812">MSTQHLTLAEQIIITTIRIETTIPNGISTGTGFFFRFKENFETGMHVPAIVTNKHVIENAITGKLRFSIADKDGHQVKGKYFDLVVKNFESLWIKHPEDDIDLCMLPIANIHAQIRQSGHELYYISLNSSLIPSSSDYETNFSRIEEITVVGYPDGIWDSLNNNPIVRKGITATPLQNDFENSPRFLIDSAIFGGSSGSPVFVFNQGSYSLPNGTVSIASRLNLVGIVYAVAQHSVSGKLEIVEIPASRTQVTHTLIPNNLGVTIHARKLLDFEQLLD</sequence>
<dbReference type="SUPFAM" id="SSF50494">
    <property type="entry name" value="Trypsin-like serine proteases"/>
    <property type="match status" value="1"/>
</dbReference>
<proteinExistence type="predicted"/>
<comment type="caution">
    <text evidence="2">The sequence shown here is derived from an EMBL/GenBank/DDBJ whole genome shotgun (WGS) entry which is preliminary data.</text>
</comment>
<evidence type="ECO:0008006" key="4">
    <source>
        <dbReference type="Google" id="ProtNLM"/>
    </source>
</evidence>
<dbReference type="Pfam" id="PF13365">
    <property type="entry name" value="Trypsin_2"/>
    <property type="match status" value="1"/>
</dbReference>
<evidence type="ECO:0000313" key="3">
    <source>
        <dbReference type="Proteomes" id="UP000019251"/>
    </source>
</evidence>
<evidence type="ECO:0000313" key="2">
    <source>
        <dbReference type="EMBL" id="EUJ27711.1"/>
    </source>
</evidence>
<dbReference type="GO" id="GO:0008236">
    <property type="term" value="F:serine-type peptidase activity"/>
    <property type="evidence" value="ECO:0007669"/>
    <property type="project" value="UniProtKB-KW"/>
</dbReference>
<keyword evidence="1" id="KW-0378">Hydrolase</keyword>
<dbReference type="EMBL" id="AODG01000011">
    <property type="protein sequence ID" value="EUJ27711.1"/>
    <property type="molecule type" value="Genomic_DNA"/>
</dbReference>
<reference evidence="2 3" key="1">
    <citation type="submission" date="2012-12" db="EMBL/GenBank/DDBJ databases">
        <title>Novel taxa of Listeriaceae from agricultural environments in the United States.</title>
        <authorList>
            <person name="den Bakker H.C."/>
            <person name="Allred A."/>
            <person name="Warchocki S."/>
            <person name="Wright E.M."/>
            <person name="Burrell A."/>
            <person name="Nightingale K.K."/>
            <person name="Kephart D."/>
            <person name="Wiedmann M."/>
        </authorList>
    </citation>
    <scope>NUCLEOTIDE SEQUENCE [LARGE SCALE GENOMIC DNA]</scope>
    <source>
        <strain evidence="2 3">FSL F6-1183</strain>
    </source>
</reference>
<keyword evidence="1" id="KW-0645">Protease</keyword>